<comment type="function">
    <text evidence="7">Catalyzes the NADPH-dependent reduction of L-glutamate 5-phosphate into L-glutamate 5-semialdehyde and phosphate. The product spontaneously undergoes cyclization to form 1-pyrroline-5-carboxylate.</text>
</comment>
<comment type="subcellular location">
    <subcellularLocation>
        <location evidence="7">Cytoplasm</location>
    </subcellularLocation>
</comment>
<evidence type="ECO:0000256" key="6">
    <source>
        <dbReference type="ARBA" id="ARBA00049024"/>
    </source>
</evidence>
<feature type="domain" description="Aldehyde dehydrogenase" evidence="8">
    <location>
        <begin position="6"/>
        <end position="277"/>
    </location>
</feature>
<keyword evidence="4 7" id="KW-0521">NADP</keyword>
<keyword evidence="3 7" id="KW-0641">Proline biosynthesis</keyword>
<dbReference type="NCBIfam" id="TIGR00407">
    <property type="entry name" value="proA"/>
    <property type="match status" value="1"/>
</dbReference>
<evidence type="ECO:0000256" key="3">
    <source>
        <dbReference type="ARBA" id="ARBA00022650"/>
    </source>
</evidence>
<dbReference type="EC" id="1.2.1.41" evidence="7"/>
<dbReference type="InterPro" id="IPR016162">
    <property type="entry name" value="Ald_DH_N"/>
</dbReference>
<dbReference type="GO" id="GO:0004350">
    <property type="term" value="F:glutamate-5-semialdehyde dehydrogenase activity"/>
    <property type="evidence" value="ECO:0007669"/>
    <property type="project" value="UniProtKB-UniRule"/>
</dbReference>
<evidence type="ECO:0000256" key="7">
    <source>
        <dbReference type="HAMAP-Rule" id="MF_00412"/>
    </source>
</evidence>
<keyword evidence="7" id="KW-0963">Cytoplasm</keyword>
<dbReference type="AlphaFoldDB" id="A0A3D8ITH2"/>
<evidence type="ECO:0000256" key="1">
    <source>
        <dbReference type="ARBA" id="ARBA00004985"/>
    </source>
</evidence>
<dbReference type="PANTHER" id="PTHR11063">
    <property type="entry name" value="GLUTAMATE SEMIALDEHYDE DEHYDROGENASE"/>
    <property type="match status" value="1"/>
</dbReference>
<dbReference type="Pfam" id="PF00171">
    <property type="entry name" value="Aldedh"/>
    <property type="match status" value="1"/>
</dbReference>
<dbReference type="InterPro" id="IPR012134">
    <property type="entry name" value="Glu-5-SA_DH"/>
</dbReference>
<dbReference type="EMBL" id="NXLT01000002">
    <property type="protein sequence ID" value="RDU67881.1"/>
    <property type="molecule type" value="Genomic_DNA"/>
</dbReference>
<dbReference type="InterPro" id="IPR016161">
    <property type="entry name" value="Ald_DH/histidinol_DH"/>
</dbReference>
<dbReference type="GO" id="GO:0050661">
    <property type="term" value="F:NADP binding"/>
    <property type="evidence" value="ECO:0007669"/>
    <property type="project" value="InterPro"/>
</dbReference>
<organism evidence="9 10">
    <name type="scientific">Helicobacter equorum</name>
    <dbReference type="NCBI Taxonomy" id="361872"/>
    <lineage>
        <taxon>Bacteria</taxon>
        <taxon>Pseudomonadati</taxon>
        <taxon>Campylobacterota</taxon>
        <taxon>Epsilonproteobacteria</taxon>
        <taxon>Campylobacterales</taxon>
        <taxon>Helicobacteraceae</taxon>
        <taxon>Helicobacter</taxon>
    </lineage>
</organism>
<evidence type="ECO:0000259" key="8">
    <source>
        <dbReference type="Pfam" id="PF00171"/>
    </source>
</evidence>
<dbReference type="HAMAP" id="MF_00412">
    <property type="entry name" value="ProA"/>
    <property type="match status" value="1"/>
</dbReference>
<evidence type="ECO:0000256" key="2">
    <source>
        <dbReference type="ARBA" id="ARBA00022605"/>
    </source>
</evidence>
<dbReference type="RefSeq" id="WP_115570696.1">
    <property type="nucleotide sequence ID" value="NZ_NXLT01000002.1"/>
</dbReference>
<dbReference type="Gene3D" id="3.40.309.10">
    <property type="entry name" value="Aldehyde Dehydrogenase, Chain A, domain 2"/>
    <property type="match status" value="1"/>
</dbReference>
<dbReference type="PROSITE" id="PS01223">
    <property type="entry name" value="PROA"/>
    <property type="match status" value="1"/>
</dbReference>
<keyword evidence="2 7" id="KW-0028">Amino-acid biosynthesis</keyword>
<proteinExistence type="inferred from homology"/>
<dbReference type="PANTHER" id="PTHR11063:SF8">
    <property type="entry name" value="DELTA-1-PYRROLINE-5-CARBOXYLATE SYNTHASE"/>
    <property type="match status" value="1"/>
</dbReference>
<dbReference type="InterPro" id="IPR016163">
    <property type="entry name" value="Ald_DH_C"/>
</dbReference>
<gene>
    <name evidence="7" type="primary">proA</name>
    <name evidence="9" type="ORF">CQA54_02850</name>
</gene>
<protein>
    <recommendedName>
        <fullName evidence="7">Gamma-glutamyl phosphate reductase</fullName>
        <shortName evidence="7">GPR</shortName>
        <ecNumber evidence="7">1.2.1.41</ecNumber>
    </recommendedName>
    <alternativeName>
        <fullName evidence="7">Glutamate-5-semialdehyde dehydrogenase</fullName>
    </alternativeName>
    <alternativeName>
        <fullName evidence="7">Glutamyl-gamma-semialdehyde dehydrogenase</fullName>
        <shortName evidence="7">GSA dehydrogenase</shortName>
    </alternativeName>
</protein>
<dbReference type="GO" id="GO:0055129">
    <property type="term" value="P:L-proline biosynthetic process"/>
    <property type="evidence" value="ECO:0007669"/>
    <property type="project" value="UniProtKB-UniRule"/>
</dbReference>
<comment type="catalytic activity">
    <reaction evidence="6 7">
        <text>L-glutamate 5-semialdehyde + phosphate + NADP(+) = L-glutamyl 5-phosphate + NADPH + H(+)</text>
        <dbReference type="Rhea" id="RHEA:19541"/>
        <dbReference type="ChEBI" id="CHEBI:15378"/>
        <dbReference type="ChEBI" id="CHEBI:43474"/>
        <dbReference type="ChEBI" id="CHEBI:57783"/>
        <dbReference type="ChEBI" id="CHEBI:58066"/>
        <dbReference type="ChEBI" id="CHEBI:58274"/>
        <dbReference type="ChEBI" id="CHEBI:58349"/>
        <dbReference type="EC" id="1.2.1.41"/>
    </reaction>
</comment>
<dbReference type="InterPro" id="IPR020593">
    <property type="entry name" value="G-glutamylP_reductase_CS"/>
</dbReference>
<comment type="caution">
    <text evidence="9">The sequence shown here is derived from an EMBL/GenBank/DDBJ whole genome shotgun (WGS) entry which is preliminary data.</text>
</comment>
<dbReference type="SUPFAM" id="SSF53720">
    <property type="entry name" value="ALDH-like"/>
    <property type="match status" value="1"/>
</dbReference>
<dbReference type="PIRSF" id="PIRSF000151">
    <property type="entry name" value="GPR"/>
    <property type="match status" value="1"/>
</dbReference>
<evidence type="ECO:0000256" key="4">
    <source>
        <dbReference type="ARBA" id="ARBA00022857"/>
    </source>
</evidence>
<reference evidence="9 10" key="1">
    <citation type="submission" date="2018-04" db="EMBL/GenBank/DDBJ databases">
        <title>Novel Campyloabacter and Helicobacter Species and Strains.</title>
        <authorList>
            <person name="Mannion A.J."/>
            <person name="Shen Z."/>
            <person name="Fox J.G."/>
        </authorList>
    </citation>
    <scope>NUCLEOTIDE SEQUENCE [LARGE SCALE GENOMIC DNA]</scope>
    <source>
        <strain evidence="9 10">MIT 12-6600</strain>
    </source>
</reference>
<name>A0A3D8ITH2_9HELI</name>
<dbReference type="Gene3D" id="3.40.605.10">
    <property type="entry name" value="Aldehyde Dehydrogenase, Chain A, domain 1"/>
    <property type="match status" value="1"/>
</dbReference>
<dbReference type="NCBIfam" id="NF001221">
    <property type="entry name" value="PRK00197.1"/>
    <property type="match status" value="1"/>
</dbReference>
<comment type="similarity">
    <text evidence="7">Belongs to the gamma-glutamyl phosphate reductase family.</text>
</comment>
<dbReference type="GO" id="GO:0005737">
    <property type="term" value="C:cytoplasm"/>
    <property type="evidence" value="ECO:0007669"/>
    <property type="project" value="UniProtKB-SubCell"/>
</dbReference>
<dbReference type="CDD" id="cd07079">
    <property type="entry name" value="ALDH_F18-19_ProA-GPR"/>
    <property type="match status" value="1"/>
</dbReference>
<dbReference type="InterPro" id="IPR015590">
    <property type="entry name" value="Aldehyde_DH_dom"/>
</dbReference>
<evidence type="ECO:0000313" key="10">
    <source>
        <dbReference type="Proteomes" id="UP000256514"/>
    </source>
</evidence>
<evidence type="ECO:0000256" key="5">
    <source>
        <dbReference type="ARBA" id="ARBA00023002"/>
    </source>
</evidence>
<dbReference type="UniPathway" id="UPA00098">
    <property type="reaction ID" value="UER00360"/>
</dbReference>
<keyword evidence="10" id="KW-1185">Reference proteome</keyword>
<keyword evidence="5 7" id="KW-0560">Oxidoreductase</keyword>
<evidence type="ECO:0000313" key="9">
    <source>
        <dbReference type="EMBL" id="RDU67881.1"/>
    </source>
</evidence>
<accession>A0A3D8ITH2</accession>
<dbReference type="Proteomes" id="UP000256514">
    <property type="component" value="Unassembled WGS sequence"/>
</dbReference>
<dbReference type="InterPro" id="IPR000965">
    <property type="entry name" value="GPR_dom"/>
</dbReference>
<comment type="pathway">
    <text evidence="1 7">Amino-acid biosynthesis; L-proline biosynthesis; L-glutamate 5-semialdehyde from L-glutamate: step 2/2.</text>
</comment>
<sequence length="407" mass="44451">MSLIQTLKNAKSATHILSGLNLTKRNALLESMADSLLAHTNEILDANAQDMQNATNLSSSLQKRLELSREKIESMADSLRHIATLKDPLNRILDGWEMPSGIRIEKVSVPLGVVGVIYESRPNVTSDVSALCLKSGNVCVLKGGKEALHSNTAILRALHEALKLHDLPLECINMIATHQEVAEFLQQDAYIDLLIPRGGENLIKYVQQHSTIPIIKHDKGVCHLYIHTNHNPAYVIPIVLDSKVRYPAACNAIETLLIDREIAGNLLPSIANALKQTGTNLMGDTEVARILSLDGEADYIKEYGTNTLNLKIVENLNEAIKHINTFGSQHSDSIITNDVLAMEEFLNNVQSACVYANASTRFSDGGEFGFGAEVGISTNKLHARGPMGIESLTTYKYKISALGAIRG</sequence>
<dbReference type="OrthoDB" id="9809970at2"/>